<dbReference type="EMBL" id="NCKV01005213">
    <property type="protein sequence ID" value="RWS24209.1"/>
    <property type="molecule type" value="Genomic_DNA"/>
</dbReference>
<dbReference type="AlphaFoldDB" id="A0A443S9I2"/>
<dbReference type="Proteomes" id="UP000288716">
    <property type="component" value="Unassembled WGS sequence"/>
</dbReference>
<accession>A0A443S9I2</accession>
<sequence>MDEDSTSWVDVGKIIRVIPEGDKHEKAIELMKTATENCYGCKIHPKIWNKIKMRFDKQRQMRRSKTSSESQLY</sequence>
<gene>
    <name evidence="1" type="ORF">B4U80_05420</name>
</gene>
<keyword evidence="2" id="KW-1185">Reference proteome</keyword>
<evidence type="ECO:0000313" key="2">
    <source>
        <dbReference type="Proteomes" id="UP000288716"/>
    </source>
</evidence>
<name>A0A443S9I2_9ACAR</name>
<protein>
    <submittedName>
        <fullName evidence="1">Uncharacterized protein</fullName>
    </submittedName>
</protein>
<proteinExistence type="predicted"/>
<comment type="caution">
    <text evidence="1">The sequence shown here is derived from an EMBL/GenBank/DDBJ whole genome shotgun (WGS) entry which is preliminary data.</text>
</comment>
<evidence type="ECO:0000313" key="1">
    <source>
        <dbReference type="EMBL" id="RWS24209.1"/>
    </source>
</evidence>
<reference evidence="1 2" key="1">
    <citation type="journal article" date="2018" name="Gigascience">
        <title>Genomes of trombidid mites reveal novel predicted allergens and laterally-transferred genes associated with secondary metabolism.</title>
        <authorList>
            <person name="Dong X."/>
            <person name="Chaisiri K."/>
            <person name="Xia D."/>
            <person name="Armstrong S.D."/>
            <person name="Fang Y."/>
            <person name="Donnelly M.J."/>
            <person name="Kadowaki T."/>
            <person name="McGarry J.W."/>
            <person name="Darby A.C."/>
            <person name="Makepeace B.L."/>
        </authorList>
    </citation>
    <scope>NUCLEOTIDE SEQUENCE [LARGE SCALE GENOMIC DNA]</scope>
    <source>
        <strain evidence="1">UoL-UT</strain>
    </source>
</reference>
<dbReference type="VEuPathDB" id="VectorBase:LDEU007831"/>
<organism evidence="1 2">
    <name type="scientific">Leptotrombidium deliense</name>
    <dbReference type="NCBI Taxonomy" id="299467"/>
    <lineage>
        <taxon>Eukaryota</taxon>
        <taxon>Metazoa</taxon>
        <taxon>Ecdysozoa</taxon>
        <taxon>Arthropoda</taxon>
        <taxon>Chelicerata</taxon>
        <taxon>Arachnida</taxon>
        <taxon>Acari</taxon>
        <taxon>Acariformes</taxon>
        <taxon>Trombidiformes</taxon>
        <taxon>Prostigmata</taxon>
        <taxon>Anystina</taxon>
        <taxon>Parasitengona</taxon>
        <taxon>Trombiculoidea</taxon>
        <taxon>Trombiculidae</taxon>
        <taxon>Leptotrombidium</taxon>
    </lineage>
</organism>